<dbReference type="EMBL" id="BKCP01001002">
    <property type="protein sequence ID" value="GER26293.1"/>
    <property type="molecule type" value="Genomic_DNA"/>
</dbReference>
<feature type="non-terminal residue" evidence="2">
    <location>
        <position position="1"/>
    </location>
</feature>
<keyword evidence="2" id="KW-0418">Kinase</keyword>
<dbReference type="Proteomes" id="UP000325081">
    <property type="component" value="Unassembled WGS sequence"/>
</dbReference>
<evidence type="ECO:0000313" key="3">
    <source>
        <dbReference type="Proteomes" id="UP000325081"/>
    </source>
</evidence>
<evidence type="ECO:0000256" key="1">
    <source>
        <dbReference type="SAM" id="MobiDB-lite"/>
    </source>
</evidence>
<reference evidence="3" key="1">
    <citation type="journal article" date="2019" name="Curr. Biol.">
        <title>Genome Sequence of Striga asiatica Provides Insight into the Evolution of Plant Parasitism.</title>
        <authorList>
            <person name="Yoshida S."/>
            <person name="Kim S."/>
            <person name="Wafula E.K."/>
            <person name="Tanskanen J."/>
            <person name="Kim Y.M."/>
            <person name="Honaas L."/>
            <person name="Yang Z."/>
            <person name="Spallek T."/>
            <person name="Conn C.E."/>
            <person name="Ichihashi Y."/>
            <person name="Cheong K."/>
            <person name="Cui S."/>
            <person name="Der J.P."/>
            <person name="Gundlach H."/>
            <person name="Jiao Y."/>
            <person name="Hori C."/>
            <person name="Ishida J.K."/>
            <person name="Kasahara H."/>
            <person name="Kiba T."/>
            <person name="Kim M.S."/>
            <person name="Koo N."/>
            <person name="Laohavisit A."/>
            <person name="Lee Y.H."/>
            <person name="Lumba S."/>
            <person name="McCourt P."/>
            <person name="Mortimer J.C."/>
            <person name="Mutuku J.M."/>
            <person name="Nomura T."/>
            <person name="Sasaki-Sekimoto Y."/>
            <person name="Seto Y."/>
            <person name="Wang Y."/>
            <person name="Wakatake T."/>
            <person name="Sakakibara H."/>
            <person name="Demura T."/>
            <person name="Yamaguchi S."/>
            <person name="Yoneyama K."/>
            <person name="Manabe R.I."/>
            <person name="Nelson D.C."/>
            <person name="Schulman A.H."/>
            <person name="Timko M.P."/>
            <person name="dePamphilis C.W."/>
            <person name="Choi D."/>
            <person name="Shirasu K."/>
        </authorList>
    </citation>
    <scope>NUCLEOTIDE SEQUENCE [LARGE SCALE GENOMIC DNA]</scope>
    <source>
        <strain evidence="3">cv. UVA1</strain>
    </source>
</reference>
<gene>
    <name evidence="2" type="ORF">STAS_01936</name>
</gene>
<name>A0A5A7P0I9_STRAF</name>
<feature type="compositionally biased region" description="Polar residues" evidence="1">
    <location>
        <begin position="60"/>
        <end position="86"/>
    </location>
</feature>
<evidence type="ECO:0000313" key="2">
    <source>
        <dbReference type="EMBL" id="GER26293.1"/>
    </source>
</evidence>
<organism evidence="2 3">
    <name type="scientific">Striga asiatica</name>
    <name type="common">Asiatic witchweed</name>
    <name type="synonym">Buchnera asiatica</name>
    <dbReference type="NCBI Taxonomy" id="4170"/>
    <lineage>
        <taxon>Eukaryota</taxon>
        <taxon>Viridiplantae</taxon>
        <taxon>Streptophyta</taxon>
        <taxon>Embryophyta</taxon>
        <taxon>Tracheophyta</taxon>
        <taxon>Spermatophyta</taxon>
        <taxon>Magnoliopsida</taxon>
        <taxon>eudicotyledons</taxon>
        <taxon>Gunneridae</taxon>
        <taxon>Pentapetalae</taxon>
        <taxon>asterids</taxon>
        <taxon>lamiids</taxon>
        <taxon>Lamiales</taxon>
        <taxon>Orobanchaceae</taxon>
        <taxon>Buchnereae</taxon>
        <taxon>Striga</taxon>
    </lineage>
</organism>
<feature type="non-terminal residue" evidence="2">
    <location>
        <position position="118"/>
    </location>
</feature>
<comment type="caution">
    <text evidence="2">The sequence shown here is derived from an EMBL/GenBank/DDBJ whole genome shotgun (WGS) entry which is preliminary data.</text>
</comment>
<dbReference type="GO" id="GO:0016301">
    <property type="term" value="F:kinase activity"/>
    <property type="evidence" value="ECO:0007669"/>
    <property type="project" value="UniProtKB-KW"/>
</dbReference>
<protein>
    <submittedName>
        <fullName evidence="2">Tyrosine-protein kinase transforming protein</fullName>
    </submittedName>
</protein>
<feature type="region of interest" description="Disordered" evidence="1">
    <location>
        <begin position="53"/>
        <end position="90"/>
    </location>
</feature>
<proteinExistence type="predicted"/>
<keyword evidence="2" id="KW-0808">Transferase</keyword>
<accession>A0A5A7P0I9</accession>
<sequence length="118" mass="13205">AASVYVGCEVYQYIQLINGGENESTYYRGLSLQSPTLFRFLTTLMQLKELNKTRKKEDSSLTNSQINSGNPIHVATFSNSDSTSKIDANKGKRLRKSSIKEDDDIVFQVMMMISPLAS</sequence>
<keyword evidence="3" id="KW-1185">Reference proteome</keyword>
<dbReference type="AlphaFoldDB" id="A0A5A7P0I9"/>